<dbReference type="OrthoDB" id="3507155at2"/>
<dbReference type="PANTHER" id="PTHR15462">
    <property type="entry name" value="SERINE PROTEASE"/>
    <property type="match status" value="1"/>
</dbReference>
<keyword evidence="1" id="KW-0732">Signal</keyword>
<dbReference type="InterPro" id="IPR043504">
    <property type="entry name" value="Peptidase_S1_PA_chymotrypsin"/>
</dbReference>
<sequence length="275" mass="29303">MLRLVLSLVLLDPAAVTEVSQRNVPVPRVLTPDGDRLGYAPVPRPYTGARRLTGVLLGRDPVSRTDVLCGGTVINSRSRSLVLTAAHCLYHDGRPLKQLAFLPGYDQGRPPLGIWPAVRTWVPPRWRDRPYSPDLLPYDVGLVGVARRKRPLEDVTGRGLPPMPTARGTALRGLELLGYPVGKGYPGGTQMYRCVGDTVEGVADGPGVMVTRNCHAAAGGSGGPAVYGGALAGVVSSSSPLSDAKGYTVLTRLSGGTFQRMFAKADESMRLRPAR</sequence>
<gene>
    <name evidence="3" type="ORF">ETD85_48775</name>
</gene>
<comment type="caution">
    <text evidence="3">The sequence shown here is derived from an EMBL/GenBank/DDBJ whole genome shotgun (WGS) entry which is preliminary data.</text>
</comment>
<organism evidence="3 4">
    <name type="scientific">Nonomuraea zeae</name>
    <dbReference type="NCBI Taxonomy" id="1642303"/>
    <lineage>
        <taxon>Bacteria</taxon>
        <taxon>Bacillati</taxon>
        <taxon>Actinomycetota</taxon>
        <taxon>Actinomycetes</taxon>
        <taxon>Streptosporangiales</taxon>
        <taxon>Streptosporangiaceae</taxon>
        <taxon>Nonomuraea</taxon>
    </lineage>
</organism>
<evidence type="ECO:0000313" key="4">
    <source>
        <dbReference type="Proteomes" id="UP000306628"/>
    </source>
</evidence>
<dbReference type="EMBL" id="VCKX01000266">
    <property type="protein sequence ID" value="TMR22938.1"/>
    <property type="molecule type" value="Genomic_DNA"/>
</dbReference>
<dbReference type="AlphaFoldDB" id="A0A5S4FQH1"/>
<evidence type="ECO:0000259" key="2">
    <source>
        <dbReference type="PROSITE" id="PS50240"/>
    </source>
</evidence>
<dbReference type="Pfam" id="PF00089">
    <property type="entry name" value="Trypsin"/>
    <property type="match status" value="1"/>
</dbReference>
<dbReference type="InterPro" id="IPR050966">
    <property type="entry name" value="Glutamyl_endopeptidase"/>
</dbReference>
<dbReference type="SUPFAM" id="SSF50494">
    <property type="entry name" value="Trypsin-like serine proteases"/>
    <property type="match status" value="1"/>
</dbReference>
<dbReference type="PROSITE" id="PS00134">
    <property type="entry name" value="TRYPSIN_HIS"/>
    <property type="match status" value="1"/>
</dbReference>
<proteinExistence type="predicted"/>
<name>A0A5S4FQH1_9ACTN</name>
<feature type="domain" description="Peptidase S1" evidence="2">
    <location>
        <begin position="31"/>
        <end position="270"/>
    </location>
</feature>
<dbReference type="InterPro" id="IPR018114">
    <property type="entry name" value="TRYPSIN_HIS"/>
</dbReference>
<accession>A0A5S4FQH1</accession>
<evidence type="ECO:0000313" key="3">
    <source>
        <dbReference type="EMBL" id="TMR22938.1"/>
    </source>
</evidence>
<dbReference type="Gene3D" id="2.40.10.10">
    <property type="entry name" value="Trypsin-like serine proteases"/>
    <property type="match status" value="2"/>
</dbReference>
<dbReference type="InterPro" id="IPR001254">
    <property type="entry name" value="Trypsin_dom"/>
</dbReference>
<protein>
    <submittedName>
        <fullName evidence="3">Trypsin-like serine protease</fullName>
    </submittedName>
</protein>
<dbReference type="GO" id="GO:0004252">
    <property type="term" value="F:serine-type endopeptidase activity"/>
    <property type="evidence" value="ECO:0007669"/>
    <property type="project" value="InterPro"/>
</dbReference>
<keyword evidence="4" id="KW-1185">Reference proteome</keyword>
<evidence type="ECO:0000256" key="1">
    <source>
        <dbReference type="ARBA" id="ARBA00022729"/>
    </source>
</evidence>
<keyword evidence="3" id="KW-0378">Hydrolase</keyword>
<keyword evidence="3" id="KW-0645">Protease</keyword>
<dbReference type="InterPro" id="IPR009003">
    <property type="entry name" value="Peptidase_S1_PA"/>
</dbReference>
<dbReference type="GO" id="GO:0006508">
    <property type="term" value="P:proteolysis"/>
    <property type="evidence" value="ECO:0007669"/>
    <property type="project" value="UniProtKB-KW"/>
</dbReference>
<dbReference type="RefSeq" id="WP_138696680.1">
    <property type="nucleotide sequence ID" value="NZ_JBHSAZ010000014.1"/>
</dbReference>
<dbReference type="Proteomes" id="UP000306628">
    <property type="component" value="Unassembled WGS sequence"/>
</dbReference>
<dbReference type="PROSITE" id="PS50240">
    <property type="entry name" value="TRYPSIN_DOM"/>
    <property type="match status" value="1"/>
</dbReference>
<reference evidence="3 4" key="1">
    <citation type="submission" date="2019-05" db="EMBL/GenBank/DDBJ databases">
        <title>Draft genome sequence of Nonomuraea zeae DSM 100528.</title>
        <authorList>
            <person name="Saricaoglu S."/>
            <person name="Isik K."/>
        </authorList>
    </citation>
    <scope>NUCLEOTIDE SEQUENCE [LARGE SCALE GENOMIC DNA]</scope>
    <source>
        <strain evidence="3 4">DSM 100528</strain>
    </source>
</reference>